<dbReference type="PANTHER" id="PTHR30055:SF234">
    <property type="entry name" value="HTH-TYPE TRANSCRIPTIONAL REGULATOR BETI"/>
    <property type="match status" value="1"/>
</dbReference>
<dbReference type="Pfam" id="PF00440">
    <property type="entry name" value="TetR_N"/>
    <property type="match status" value="1"/>
</dbReference>
<evidence type="ECO:0000313" key="7">
    <source>
        <dbReference type="EMBL" id="PEG56246.1"/>
    </source>
</evidence>
<sequence length="238" mass="26201">MRQQNGELSHYNPGGRALESGRMTRPSAPMRELLTAAFEPDFDRRAYDAVDIRIMDAGMAVLAERGTRAATTTEIARRADVGRATLHRRFATKDILFQHALARELTAIFTEFAALMAAHSDPREQVAEAFALCIDVVRQPPFHHVSAARRAELVAAFAEGAPSPLERGRDFIAEAIRVQAQRGEIPAADPRQQADALMHVIIGFYVTPTSPVNLADGDEVRAFARRYLSPILLSPATE</sequence>
<protein>
    <submittedName>
        <fullName evidence="7">TetR/AcrR family transcriptional regulator</fullName>
    </submittedName>
</protein>
<dbReference type="InterPro" id="IPR001647">
    <property type="entry name" value="HTH_TetR"/>
</dbReference>
<keyword evidence="1" id="KW-0805">Transcription regulation</keyword>
<dbReference type="PRINTS" id="PR00455">
    <property type="entry name" value="HTHTETR"/>
</dbReference>
<dbReference type="GO" id="GO:0003700">
    <property type="term" value="F:DNA-binding transcription factor activity"/>
    <property type="evidence" value="ECO:0007669"/>
    <property type="project" value="TreeGrafter"/>
</dbReference>
<comment type="caution">
    <text evidence="7">The sequence shown here is derived from an EMBL/GenBank/DDBJ whole genome shotgun (WGS) entry which is preliminary data.</text>
</comment>
<dbReference type="GO" id="GO:0000976">
    <property type="term" value="F:transcription cis-regulatory region binding"/>
    <property type="evidence" value="ECO:0007669"/>
    <property type="project" value="TreeGrafter"/>
</dbReference>
<dbReference type="OrthoDB" id="6077212at2"/>
<evidence type="ECO:0000259" key="6">
    <source>
        <dbReference type="PROSITE" id="PS50977"/>
    </source>
</evidence>
<dbReference type="SUPFAM" id="SSF48498">
    <property type="entry name" value="Tetracyclin repressor-like, C-terminal domain"/>
    <property type="match status" value="1"/>
</dbReference>
<dbReference type="Gene3D" id="1.10.10.60">
    <property type="entry name" value="Homeodomain-like"/>
    <property type="match status" value="1"/>
</dbReference>
<dbReference type="InterPro" id="IPR050109">
    <property type="entry name" value="HTH-type_TetR-like_transc_reg"/>
</dbReference>
<name>A0A2A7P0Y9_9MYCO</name>
<evidence type="ECO:0000256" key="1">
    <source>
        <dbReference type="ARBA" id="ARBA00023015"/>
    </source>
</evidence>
<organism evidence="7 8">
    <name type="scientific">Mycolicibacterium diernhoferi</name>
    <dbReference type="NCBI Taxonomy" id="1801"/>
    <lineage>
        <taxon>Bacteria</taxon>
        <taxon>Bacillati</taxon>
        <taxon>Actinomycetota</taxon>
        <taxon>Actinomycetes</taxon>
        <taxon>Mycobacteriales</taxon>
        <taxon>Mycobacteriaceae</taxon>
        <taxon>Mycolicibacterium</taxon>
    </lineage>
</organism>
<dbReference type="Gene3D" id="1.10.357.10">
    <property type="entry name" value="Tetracycline Repressor, domain 2"/>
    <property type="match status" value="1"/>
</dbReference>
<evidence type="ECO:0000256" key="2">
    <source>
        <dbReference type="ARBA" id="ARBA00023125"/>
    </source>
</evidence>
<keyword evidence="8" id="KW-1185">Reference proteome</keyword>
<dbReference type="AlphaFoldDB" id="A0A2A7P0Y9"/>
<dbReference type="EMBL" id="PDCR01000002">
    <property type="protein sequence ID" value="PEG56246.1"/>
    <property type="molecule type" value="Genomic_DNA"/>
</dbReference>
<feature type="region of interest" description="Disordered" evidence="5">
    <location>
        <begin position="1"/>
        <end position="26"/>
    </location>
</feature>
<dbReference type="SUPFAM" id="SSF46689">
    <property type="entry name" value="Homeodomain-like"/>
    <property type="match status" value="1"/>
</dbReference>
<feature type="domain" description="HTH tetR-type" evidence="6">
    <location>
        <begin position="48"/>
        <end position="108"/>
    </location>
</feature>
<evidence type="ECO:0000256" key="3">
    <source>
        <dbReference type="ARBA" id="ARBA00023163"/>
    </source>
</evidence>
<dbReference type="PROSITE" id="PS50977">
    <property type="entry name" value="HTH_TETR_2"/>
    <property type="match status" value="1"/>
</dbReference>
<dbReference type="InterPro" id="IPR009057">
    <property type="entry name" value="Homeodomain-like_sf"/>
</dbReference>
<dbReference type="PANTHER" id="PTHR30055">
    <property type="entry name" value="HTH-TYPE TRANSCRIPTIONAL REGULATOR RUTR"/>
    <property type="match status" value="1"/>
</dbReference>
<keyword evidence="2 4" id="KW-0238">DNA-binding</keyword>
<gene>
    <name evidence="7" type="ORF">CRI78_02440</name>
</gene>
<reference evidence="7 8" key="1">
    <citation type="submission" date="2017-10" db="EMBL/GenBank/DDBJ databases">
        <title>The new phylogeny of genus Mycobacterium.</title>
        <authorList>
            <person name="Tortoli E."/>
            <person name="Trovato A."/>
            <person name="Cirillo D.M."/>
        </authorList>
    </citation>
    <scope>NUCLEOTIDE SEQUENCE [LARGE SCALE GENOMIC DNA]</scope>
    <source>
        <strain evidence="7 8">IP141170001</strain>
    </source>
</reference>
<proteinExistence type="predicted"/>
<evidence type="ECO:0000313" key="8">
    <source>
        <dbReference type="Proteomes" id="UP000220340"/>
    </source>
</evidence>
<accession>A0A2A7P0Y9</accession>
<evidence type="ECO:0000256" key="4">
    <source>
        <dbReference type="PROSITE-ProRule" id="PRU00335"/>
    </source>
</evidence>
<feature type="DNA-binding region" description="H-T-H motif" evidence="4">
    <location>
        <begin position="71"/>
        <end position="90"/>
    </location>
</feature>
<dbReference type="Proteomes" id="UP000220340">
    <property type="component" value="Unassembled WGS sequence"/>
</dbReference>
<evidence type="ECO:0000256" key="5">
    <source>
        <dbReference type="SAM" id="MobiDB-lite"/>
    </source>
</evidence>
<keyword evidence="3" id="KW-0804">Transcription</keyword>
<dbReference type="InterPro" id="IPR036271">
    <property type="entry name" value="Tet_transcr_reg_TetR-rel_C_sf"/>
</dbReference>